<dbReference type="InterPro" id="IPR009006">
    <property type="entry name" value="Ala_racemase/Decarboxylase_C"/>
</dbReference>
<dbReference type="Gene3D" id="2.40.37.10">
    <property type="entry name" value="Lyase, Ornithine Decarboxylase, Chain A, domain 1"/>
    <property type="match status" value="1"/>
</dbReference>
<evidence type="ECO:0008006" key="9">
    <source>
        <dbReference type="Google" id="ProtNLM"/>
    </source>
</evidence>
<dbReference type="PANTHER" id="PTHR43727">
    <property type="entry name" value="DIAMINOPIMELATE DECARBOXYLASE"/>
    <property type="match status" value="1"/>
</dbReference>
<proteinExistence type="inferred from homology"/>
<accession>A0A101JFA8</accession>
<evidence type="ECO:0000259" key="5">
    <source>
        <dbReference type="Pfam" id="PF00278"/>
    </source>
</evidence>
<protein>
    <recommendedName>
        <fullName evidence="9">Decarboxylase</fullName>
    </recommendedName>
</protein>
<dbReference type="PROSITE" id="PS00879">
    <property type="entry name" value="ODR_DC_2_2"/>
    <property type="match status" value="1"/>
</dbReference>
<dbReference type="EMBL" id="LLZH01000310">
    <property type="protein sequence ID" value="KUL25803.1"/>
    <property type="molecule type" value="Genomic_DNA"/>
</dbReference>
<keyword evidence="8" id="KW-1185">Reference proteome</keyword>
<evidence type="ECO:0000313" key="7">
    <source>
        <dbReference type="EMBL" id="KUL25803.1"/>
    </source>
</evidence>
<evidence type="ECO:0000256" key="2">
    <source>
        <dbReference type="ARBA" id="ARBA00022898"/>
    </source>
</evidence>
<dbReference type="SUPFAM" id="SSF50621">
    <property type="entry name" value="Alanine racemase C-terminal domain-like"/>
    <property type="match status" value="1"/>
</dbReference>
<dbReference type="Pfam" id="PF02784">
    <property type="entry name" value="Orn_Arg_deC_N"/>
    <property type="match status" value="1"/>
</dbReference>
<dbReference type="PANTHER" id="PTHR43727:SF2">
    <property type="entry name" value="GROUP IV DECARBOXYLASE"/>
    <property type="match status" value="1"/>
</dbReference>
<comment type="caution">
    <text evidence="7">The sequence shown here is derived from an EMBL/GenBank/DDBJ whole genome shotgun (WGS) entry which is preliminary data.</text>
</comment>
<evidence type="ECO:0000313" key="8">
    <source>
        <dbReference type="Proteomes" id="UP000053244"/>
    </source>
</evidence>
<dbReference type="AlphaFoldDB" id="A0A101JFA8"/>
<comment type="similarity">
    <text evidence="4">Belongs to the Orn/Lys/Arg decarboxylase class-II family.</text>
</comment>
<reference evidence="7 8" key="1">
    <citation type="submission" date="2015-10" db="EMBL/GenBank/DDBJ databases">
        <authorList>
            <person name="Gilbert D.G."/>
        </authorList>
    </citation>
    <scope>NUCLEOTIDE SEQUENCE [LARGE SCALE GENOMIC DNA]</scope>
    <source>
        <strain evidence="7 8">NRRL B-16712</strain>
    </source>
</reference>
<evidence type="ECO:0000256" key="3">
    <source>
        <dbReference type="PIRSR" id="PIRSR600183-50"/>
    </source>
</evidence>
<comment type="cofactor">
    <cofactor evidence="1 3">
        <name>pyridoxal 5'-phosphate</name>
        <dbReference type="ChEBI" id="CHEBI:597326"/>
    </cofactor>
</comment>
<gene>
    <name evidence="7" type="ORF">ADL15_39520</name>
</gene>
<feature type="domain" description="Orn/DAP/Arg decarboxylase 2 C-terminal" evidence="5">
    <location>
        <begin position="15"/>
        <end position="364"/>
    </location>
</feature>
<sequence length="404" mass="43695">MPPPFDPEDQETPAYVYDVRRVRTAHERLVASLPSPTTLLYSLKANPHPAVLRELARAGCRAEVSSPGELGAALHAGFHAGDVLYTGPGKRDRDLHTAVEAGVRWFSLDSAAAFVQLEAIAGRHAQPVSALLRVNPPRRPPGAGLAMTGGVSQFGVEPTEVRDRPGSFADRPHVRLAGLHLYLGSNIAEEDALITVFGYALDVAEEIQTALARRLPVLDLGGGFGAPYARRGPLPTFATLRQRLEELFDRRVPAWRTGEQRIVFESGRYLTATCGTLLTRVLDVKRTQGRRILVLDSGVHHLGGMSGLGKEDGIEPELVTAERAGELHEHIVSGPLCHPLDRWSHSAKLPAMRTGDLVAVPNVGAYGLHSSLALFHGHPLPVEIVVDDGAELERTRIVVGREDA</sequence>
<dbReference type="GO" id="GO:0009089">
    <property type="term" value="P:lysine biosynthetic process via diaminopimelate"/>
    <property type="evidence" value="ECO:0007669"/>
    <property type="project" value="TreeGrafter"/>
</dbReference>
<dbReference type="GO" id="GO:0008836">
    <property type="term" value="F:diaminopimelate decarboxylase activity"/>
    <property type="evidence" value="ECO:0007669"/>
    <property type="project" value="TreeGrafter"/>
</dbReference>
<evidence type="ECO:0000256" key="1">
    <source>
        <dbReference type="ARBA" id="ARBA00001933"/>
    </source>
</evidence>
<dbReference type="InterPro" id="IPR022657">
    <property type="entry name" value="De-COase2_CS"/>
</dbReference>
<keyword evidence="2 3" id="KW-0663">Pyridoxal phosphate</keyword>
<dbReference type="SUPFAM" id="SSF51419">
    <property type="entry name" value="PLP-binding barrel"/>
    <property type="match status" value="1"/>
</dbReference>
<dbReference type="InterPro" id="IPR022643">
    <property type="entry name" value="De-COase2_C"/>
</dbReference>
<organism evidence="7 8">
    <name type="scientific">Actinoplanes awajinensis subsp. mycoplanecinus</name>
    <dbReference type="NCBI Taxonomy" id="135947"/>
    <lineage>
        <taxon>Bacteria</taxon>
        <taxon>Bacillati</taxon>
        <taxon>Actinomycetota</taxon>
        <taxon>Actinomycetes</taxon>
        <taxon>Micromonosporales</taxon>
        <taxon>Micromonosporaceae</taxon>
        <taxon>Actinoplanes</taxon>
    </lineage>
</organism>
<dbReference type="RefSeq" id="WP_067702839.1">
    <property type="nucleotide sequence ID" value="NZ_LLZH01000310.1"/>
</dbReference>
<dbReference type="PRINTS" id="PR01179">
    <property type="entry name" value="ODADCRBXLASE"/>
</dbReference>
<evidence type="ECO:0000259" key="6">
    <source>
        <dbReference type="Pfam" id="PF02784"/>
    </source>
</evidence>
<evidence type="ECO:0000256" key="4">
    <source>
        <dbReference type="RuleBase" id="RU003737"/>
    </source>
</evidence>
<name>A0A101JFA8_9ACTN</name>
<dbReference type="Pfam" id="PF00278">
    <property type="entry name" value="Orn_DAP_Arg_deC"/>
    <property type="match status" value="1"/>
</dbReference>
<dbReference type="InterPro" id="IPR000183">
    <property type="entry name" value="Orn/DAP/Arg_de-COase"/>
</dbReference>
<dbReference type="Proteomes" id="UP000053244">
    <property type="component" value="Unassembled WGS sequence"/>
</dbReference>
<feature type="modified residue" description="N6-(pyridoxal phosphate)lysine" evidence="3">
    <location>
        <position position="44"/>
    </location>
</feature>
<dbReference type="Gene3D" id="3.20.20.10">
    <property type="entry name" value="Alanine racemase"/>
    <property type="match status" value="1"/>
</dbReference>
<feature type="active site" description="Proton donor" evidence="3">
    <location>
        <position position="337"/>
    </location>
</feature>
<dbReference type="OrthoDB" id="9802241at2"/>
<dbReference type="InterPro" id="IPR022644">
    <property type="entry name" value="De-COase2_N"/>
</dbReference>
<feature type="domain" description="Orn/DAP/Arg decarboxylase 2 N-terminal" evidence="6">
    <location>
        <begin position="21"/>
        <end position="272"/>
    </location>
</feature>
<dbReference type="InterPro" id="IPR029066">
    <property type="entry name" value="PLP-binding_barrel"/>
</dbReference>